<evidence type="ECO:0000313" key="2">
    <source>
        <dbReference type="Proteomes" id="UP000229550"/>
    </source>
</evidence>
<reference evidence="2" key="1">
    <citation type="submission" date="2015-08" db="EMBL/GenBank/DDBJ databases">
        <authorList>
            <person name="Babu N.S."/>
            <person name="Beckwith C.J."/>
            <person name="Beseler K.G."/>
            <person name="Brison A."/>
            <person name="Carone J.V."/>
            <person name="Caskin T.P."/>
            <person name="Diamond M."/>
            <person name="Durham M.E."/>
            <person name="Foxe J.M."/>
            <person name="Go M."/>
            <person name="Henderson B.A."/>
            <person name="Jones I.B."/>
            <person name="McGettigan J.A."/>
            <person name="Micheletti S.J."/>
            <person name="Nasrallah M.E."/>
            <person name="Ortiz D."/>
            <person name="Piller C.R."/>
            <person name="Privatt S.R."/>
            <person name="Schneider S.L."/>
            <person name="Sharp S."/>
            <person name="Smith T.C."/>
            <person name="Stanton J.D."/>
            <person name="Ullery H.E."/>
            <person name="Wilson R.J."/>
            <person name="Serrano M.G."/>
            <person name="Buck G."/>
            <person name="Lee V."/>
            <person name="Wang Y."/>
            <person name="Carvalho R."/>
            <person name="Voegtly L."/>
            <person name="Shi R."/>
            <person name="Duckworth R."/>
            <person name="Johnson A."/>
            <person name="Loviza R."/>
            <person name="Walstead R."/>
            <person name="Shah Z."/>
            <person name="Kiflezghi M."/>
            <person name="Wade K."/>
            <person name="Ball S.L."/>
            <person name="Bradley K.W."/>
            <person name="Asai D.J."/>
            <person name="Bowman C.A."/>
            <person name="Russell D.A."/>
            <person name="Pope W.H."/>
            <person name="Jacobs-Sera D."/>
            <person name="Hendrix R.W."/>
            <person name="Hatfull G.F."/>
        </authorList>
    </citation>
    <scope>NUCLEOTIDE SEQUENCE [LARGE SCALE GENOMIC DNA]</scope>
</reference>
<gene>
    <name evidence="1" type="ORF">SEA_TRES_21</name>
</gene>
<dbReference type="Proteomes" id="UP000229550">
    <property type="component" value="Segment"/>
</dbReference>
<accession>A0A0M4QVG8</accession>
<evidence type="ECO:0000313" key="1">
    <source>
        <dbReference type="EMBL" id="ALF01306.1"/>
    </source>
</evidence>
<dbReference type="EMBL" id="KT365402">
    <property type="protein sequence ID" value="ALF01306.1"/>
    <property type="molecule type" value="Genomic_DNA"/>
</dbReference>
<proteinExistence type="predicted"/>
<sequence>MAEFPVVKGYTLRATKINNCGRPESGAANRLVTEGFVSFNLSPEMKAAEQLEQTNAAGKVCVTDRTPPERKWWNIEATLCNVNTELITLFTGWEQVVDFADLPVGIRDKAEVDGDYGVALEVWTGGEGEDDCPVPTTDSIFSVATSGKQYGYLLLGGKEFTLGNIEIGASVSTFTISGISLAMPHWGKGPYNVAAIDGNGTPGRLLAPTGKKEHITLFRTPVPPPEPTGGAVPLDITGKFQGTTYYFGGPAGAPAADVAPEQDDGTELVLSVSGTATAGQFKLAVNGKVTDNIDYDATAAEVKTALVALDDGFEASDWATSGGPLPGDDVTIVPPLGATVTISQQSLTGGTLSLDVAAS</sequence>
<name>A0A0M4QVG8_9CAUD</name>
<protein>
    <submittedName>
        <fullName evidence="1">Major tail protein</fullName>
    </submittedName>
</protein>
<organism evidence="1 2">
    <name type="scientific">Mycobacterium phage Tres</name>
    <dbReference type="NCBI Taxonomy" id="1701803"/>
    <lineage>
        <taxon>Viruses</taxon>
        <taxon>Duplodnaviria</taxon>
        <taxon>Heunggongvirae</taxon>
        <taxon>Uroviricota</taxon>
        <taxon>Caudoviricetes</taxon>
        <taxon>Bclasvirinae</taxon>
        <taxon>Rosebushvirus</taxon>
        <taxon>Rosebushvirus rosebush</taxon>
    </lineage>
</organism>